<accession>A0A8H7BWL7</accession>
<comment type="caution">
    <text evidence="1">The sequence shown here is derived from an EMBL/GenBank/DDBJ whole genome shotgun (WGS) entry which is preliminary data.</text>
</comment>
<proteinExistence type="predicted"/>
<dbReference type="Proteomes" id="UP000605846">
    <property type="component" value="Unassembled WGS sequence"/>
</dbReference>
<evidence type="ECO:0000313" key="2">
    <source>
        <dbReference type="Proteomes" id="UP000605846"/>
    </source>
</evidence>
<gene>
    <name evidence="1" type="ORF">EC973_000091</name>
</gene>
<name>A0A8H7BWL7_9FUNG</name>
<dbReference type="EMBL" id="JABAYA010000001">
    <property type="protein sequence ID" value="KAF7732816.1"/>
    <property type="molecule type" value="Genomic_DNA"/>
</dbReference>
<reference evidence="1" key="1">
    <citation type="submission" date="2020-01" db="EMBL/GenBank/DDBJ databases">
        <title>Genome Sequencing of Three Apophysomyces-Like Fungal Strains Confirms a Novel Fungal Genus in the Mucoromycota with divergent Burkholderia-like Endosymbiotic Bacteria.</title>
        <authorList>
            <person name="Stajich J.E."/>
            <person name="Macias A.M."/>
            <person name="Carter-House D."/>
            <person name="Lovett B."/>
            <person name="Kasson L.R."/>
            <person name="Berry K."/>
            <person name="Grigoriev I."/>
            <person name="Chang Y."/>
            <person name="Spatafora J."/>
            <person name="Kasson M.T."/>
        </authorList>
    </citation>
    <scope>NUCLEOTIDE SEQUENCE</scope>
    <source>
        <strain evidence="1">NRRL A-21654</strain>
    </source>
</reference>
<organism evidence="1 2">
    <name type="scientific">Apophysomyces ossiformis</name>
    <dbReference type="NCBI Taxonomy" id="679940"/>
    <lineage>
        <taxon>Eukaryota</taxon>
        <taxon>Fungi</taxon>
        <taxon>Fungi incertae sedis</taxon>
        <taxon>Mucoromycota</taxon>
        <taxon>Mucoromycotina</taxon>
        <taxon>Mucoromycetes</taxon>
        <taxon>Mucorales</taxon>
        <taxon>Mucorineae</taxon>
        <taxon>Mucoraceae</taxon>
        <taxon>Apophysomyces</taxon>
    </lineage>
</organism>
<dbReference type="AlphaFoldDB" id="A0A8H7BWL7"/>
<protein>
    <submittedName>
        <fullName evidence="1">Uncharacterized protein</fullName>
    </submittedName>
</protein>
<keyword evidence="2" id="KW-1185">Reference proteome</keyword>
<sequence>MNLALKKQMLSSQMLDVAAHLNTPEDRLLLARSRTKKTSPRHTIRKRQVPQRKPVGHPNLVLINALLAEPPTIRPVKVRP</sequence>
<evidence type="ECO:0000313" key="1">
    <source>
        <dbReference type="EMBL" id="KAF7732816.1"/>
    </source>
</evidence>